<dbReference type="CDD" id="cd16457">
    <property type="entry name" value="RING-H2_BRAP2"/>
    <property type="match status" value="1"/>
</dbReference>
<dbReference type="GO" id="GO:0005737">
    <property type="term" value="C:cytoplasm"/>
    <property type="evidence" value="ECO:0007669"/>
    <property type="project" value="TreeGrafter"/>
</dbReference>
<dbReference type="GO" id="GO:0061630">
    <property type="term" value="F:ubiquitin protein ligase activity"/>
    <property type="evidence" value="ECO:0007669"/>
    <property type="project" value="TreeGrafter"/>
</dbReference>
<dbReference type="PROSITE" id="PS50089">
    <property type="entry name" value="ZF_RING_2"/>
    <property type="match status" value="1"/>
</dbReference>
<evidence type="ECO:0000256" key="1">
    <source>
        <dbReference type="ARBA" id="ARBA00022723"/>
    </source>
</evidence>
<feature type="region of interest" description="Disordered" evidence="6">
    <location>
        <begin position="123"/>
        <end position="146"/>
    </location>
</feature>
<dbReference type="Gene3D" id="3.30.40.10">
    <property type="entry name" value="Zinc/RING finger domain, C3HC4 (zinc finger)"/>
    <property type="match status" value="2"/>
</dbReference>
<dbReference type="InterPro" id="IPR001841">
    <property type="entry name" value="Znf_RING"/>
</dbReference>
<feature type="compositionally biased region" description="Basic residues" evidence="6">
    <location>
        <begin position="701"/>
        <end position="710"/>
    </location>
</feature>
<feature type="domain" description="UBP-type" evidence="8">
    <location>
        <begin position="377"/>
        <end position="512"/>
    </location>
</feature>
<feature type="domain" description="RING-type" evidence="7">
    <location>
        <begin position="361"/>
        <end position="400"/>
    </location>
</feature>
<evidence type="ECO:0000256" key="3">
    <source>
        <dbReference type="ARBA" id="ARBA00022833"/>
    </source>
</evidence>
<keyword evidence="1" id="KW-0479">Metal-binding</keyword>
<organism evidence="9 10">
    <name type="scientific">Tuber aestivum</name>
    <name type="common">summer truffle</name>
    <dbReference type="NCBI Taxonomy" id="59557"/>
    <lineage>
        <taxon>Eukaryota</taxon>
        <taxon>Fungi</taxon>
        <taxon>Dikarya</taxon>
        <taxon>Ascomycota</taxon>
        <taxon>Pezizomycotina</taxon>
        <taxon>Pezizomycetes</taxon>
        <taxon>Pezizales</taxon>
        <taxon>Tuberaceae</taxon>
        <taxon>Tuber</taxon>
    </lineage>
</organism>
<dbReference type="CDD" id="cd12717">
    <property type="entry name" value="RRM_ETP1"/>
    <property type="match status" value="1"/>
</dbReference>
<evidence type="ECO:0000256" key="5">
    <source>
        <dbReference type="SAM" id="Coils"/>
    </source>
</evidence>
<evidence type="ECO:0000313" key="9">
    <source>
        <dbReference type="EMBL" id="CUS09154.1"/>
    </source>
</evidence>
<dbReference type="InterPro" id="IPR047243">
    <property type="entry name" value="RING-H2_BRAP2"/>
</dbReference>
<dbReference type="Pfam" id="PF02148">
    <property type="entry name" value="zf-UBP"/>
    <property type="match status" value="1"/>
</dbReference>
<dbReference type="InterPro" id="IPR034931">
    <property type="entry name" value="ETP1_RRM"/>
</dbReference>
<proteinExistence type="predicted"/>
<feature type="coiled-coil region" evidence="5">
    <location>
        <begin position="572"/>
        <end position="663"/>
    </location>
</feature>
<keyword evidence="3" id="KW-0862">Zinc</keyword>
<dbReference type="PANTHER" id="PTHR24007:SF7">
    <property type="entry name" value="BRCA1-ASSOCIATED PROTEIN"/>
    <property type="match status" value="1"/>
</dbReference>
<feature type="region of interest" description="Disordered" evidence="6">
    <location>
        <begin position="296"/>
        <end position="351"/>
    </location>
</feature>
<dbReference type="PROSITE" id="PS50271">
    <property type="entry name" value="ZF_UBP"/>
    <property type="match status" value="1"/>
</dbReference>
<dbReference type="AlphaFoldDB" id="A0A292PPV7"/>
<dbReference type="InterPro" id="IPR001607">
    <property type="entry name" value="Znf_UBP"/>
</dbReference>
<evidence type="ECO:0008006" key="11">
    <source>
        <dbReference type="Google" id="ProtNLM"/>
    </source>
</evidence>
<reference evidence="9" key="1">
    <citation type="submission" date="2015-10" db="EMBL/GenBank/DDBJ databases">
        <authorList>
            <person name="Regsiter A."/>
            <person name="william w."/>
        </authorList>
    </citation>
    <scope>NUCLEOTIDE SEQUENCE</scope>
    <source>
        <strain evidence="9">Montdore</strain>
    </source>
</reference>
<dbReference type="EMBL" id="LN891096">
    <property type="protein sequence ID" value="CUS09154.1"/>
    <property type="molecule type" value="Genomic_DNA"/>
</dbReference>
<evidence type="ECO:0000259" key="8">
    <source>
        <dbReference type="PROSITE" id="PS50271"/>
    </source>
</evidence>
<dbReference type="Pfam" id="PF13639">
    <property type="entry name" value="zf-RING_2"/>
    <property type="match status" value="1"/>
</dbReference>
<evidence type="ECO:0000256" key="6">
    <source>
        <dbReference type="SAM" id="MobiDB-lite"/>
    </source>
</evidence>
<feature type="region of interest" description="Disordered" evidence="6">
    <location>
        <begin position="677"/>
        <end position="710"/>
    </location>
</feature>
<keyword evidence="10" id="KW-1185">Reference proteome</keyword>
<evidence type="ECO:0000256" key="4">
    <source>
        <dbReference type="PROSITE-ProRule" id="PRU00502"/>
    </source>
</evidence>
<evidence type="ECO:0000256" key="2">
    <source>
        <dbReference type="ARBA" id="ARBA00022771"/>
    </source>
</evidence>
<gene>
    <name evidence="9" type="ORF">GSTUAT00006762001</name>
</gene>
<evidence type="ECO:0000313" key="10">
    <source>
        <dbReference type="Proteomes" id="UP001412239"/>
    </source>
</evidence>
<dbReference type="GO" id="GO:0016567">
    <property type="term" value="P:protein ubiquitination"/>
    <property type="evidence" value="ECO:0007669"/>
    <property type="project" value="TreeGrafter"/>
</dbReference>
<name>A0A292PPV7_9PEZI</name>
<accession>A0A292PPV7</accession>
<dbReference type="SMART" id="SM00290">
    <property type="entry name" value="ZnF_UBP"/>
    <property type="match status" value="1"/>
</dbReference>
<dbReference type="PANTHER" id="PTHR24007">
    <property type="entry name" value="BRCA1-ASSOCIATED PROTEIN"/>
    <property type="match status" value="1"/>
</dbReference>
<sequence length="710" mass="80016">MPGYFYHLFFDLYPPTFPAVRSLPDLKHLSDFQLSQLHAWIPPPETSIFGTILPSHTASHPLPFRELEELAIDRKQVEKSKARESSAFDPEAYSTHLPHLDWRFGRVSVESIDMALEDRSAVHMNSPGTEGSKNGESRPSGASESFAGGAASKAHFIPLETKNTEFGYGVVHLYRDVFETPGLYPLTTKVETAHKLPGNLYGETDEALTTIAVLAVPSYMTASDFMGFVGEETRDAVSHFRMIRTGQANRYMVLMKFRRKEGAREFVGSFNGKVFNSMEPENCHVVFVKSIQFQPPTSEDSSSIPPLEPSTDPFSASHYPTSPIPTTTSVVAPSSSAPVTANLSTKPVPPPTPSLLELPTCPVCLERMDETTGLLTILCQHVFHCACLSKWKDSSCPVCRYTQSDGFREKETGNGDGDEYCEQPMDLVFIKPYPPRLHRQELTSALLSLICGNVGCGRYDEAHAFEHYKETSHCYAMDIETQRVWDYAGDGYVHRLIQNKSDGKLVELPSTLSDSRNPDRHIDGDYVPREKLDNIGMEYTYLLTSQLDSQRLYFEEKVTQAADKASKATHAAEKAIVESRELMKEMKELRSKLTELDTEVLPTLEKVKERAERKAEKWADMARRMEKEWKEEKGVNNGLMERIEFLTKDSEQRQKENEDLREQVRDLMFFVEAREKMKDEGEEVSEGTVTVGDAPPPPQPKRGKKGKGKR</sequence>
<dbReference type="SUPFAM" id="SSF57850">
    <property type="entry name" value="RING/U-box"/>
    <property type="match status" value="1"/>
</dbReference>
<dbReference type="Pfam" id="PF07576">
    <property type="entry name" value="BRAP2"/>
    <property type="match status" value="1"/>
</dbReference>
<dbReference type="GO" id="GO:0007265">
    <property type="term" value="P:Ras protein signal transduction"/>
    <property type="evidence" value="ECO:0007669"/>
    <property type="project" value="TreeGrafter"/>
</dbReference>
<keyword evidence="5" id="KW-0175">Coiled coil</keyword>
<dbReference type="SMART" id="SM00184">
    <property type="entry name" value="RING"/>
    <property type="match status" value="1"/>
</dbReference>
<dbReference type="GO" id="GO:0008270">
    <property type="term" value="F:zinc ion binding"/>
    <property type="evidence" value="ECO:0007669"/>
    <property type="project" value="UniProtKB-KW"/>
</dbReference>
<evidence type="ECO:0000259" key="7">
    <source>
        <dbReference type="PROSITE" id="PS50089"/>
    </source>
</evidence>
<keyword evidence="2 4" id="KW-0863">Zinc-finger</keyword>
<dbReference type="InterPro" id="IPR013083">
    <property type="entry name" value="Znf_RING/FYVE/PHD"/>
</dbReference>
<feature type="compositionally biased region" description="Low complexity" evidence="6">
    <location>
        <begin position="320"/>
        <end position="341"/>
    </location>
</feature>
<protein>
    <recommendedName>
        <fullName evidence="11">RING-type domain-containing protein</fullName>
    </recommendedName>
</protein>
<dbReference type="Proteomes" id="UP001412239">
    <property type="component" value="Unassembled WGS sequence"/>
</dbReference>
<dbReference type="InterPro" id="IPR011422">
    <property type="entry name" value="BRAP2/ETP1_RRM"/>
</dbReference>